<evidence type="ECO:0000256" key="8">
    <source>
        <dbReference type="ARBA" id="ARBA00023136"/>
    </source>
</evidence>
<dbReference type="InterPro" id="IPR037101">
    <property type="entry name" value="PSI_PsaK_bact"/>
</dbReference>
<evidence type="ECO:0000256" key="6">
    <source>
        <dbReference type="ARBA" id="ARBA00022989"/>
    </source>
</evidence>
<geneLocation type="chloroplast" evidence="11"/>
<dbReference type="RefSeq" id="YP_009402805.1">
    <property type="nucleotide sequence ID" value="NC_035350.1"/>
</dbReference>
<dbReference type="InterPro" id="IPR000549">
    <property type="entry name" value="PSI_PsaG/PsaK"/>
</dbReference>
<proteinExistence type="inferred from homology"/>
<comment type="subcellular location">
    <subcellularLocation>
        <location evidence="1">Membrane</location>
        <topology evidence="1">Multi-pass membrane protein</topology>
    </subcellularLocation>
</comment>
<reference evidence="11" key="1">
    <citation type="submission" date="2016-11" db="EMBL/GenBank/DDBJ databases">
        <title>Chloroplast genome of compsopogon caeruleus.</title>
        <authorList>
            <person name="Nan F."/>
        </authorList>
    </citation>
    <scope>NUCLEOTIDE SEQUENCE</scope>
</reference>
<accession>A0A1Z1XBB6</accession>
<dbReference type="Gene3D" id="1.20.860.20">
    <property type="entry name" value="Photosystem I PsaK, reaction centre"/>
    <property type="match status" value="1"/>
</dbReference>
<dbReference type="GeneID" id="33366825"/>
<keyword evidence="6" id="KW-1133">Transmembrane helix</keyword>
<keyword evidence="7" id="KW-0793">Thylakoid</keyword>
<comment type="similarity">
    <text evidence="2">Belongs to the PsaG/PsaK family.</text>
</comment>
<keyword evidence="11" id="KW-0934">Plastid</keyword>
<evidence type="ECO:0000256" key="1">
    <source>
        <dbReference type="ARBA" id="ARBA00004141"/>
    </source>
</evidence>
<keyword evidence="4" id="KW-0812">Transmembrane</keyword>
<evidence type="ECO:0000256" key="2">
    <source>
        <dbReference type="ARBA" id="ARBA00006458"/>
    </source>
</evidence>
<evidence type="ECO:0000256" key="5">
    <source>
        <dbReference type="ARBA" id="ARBA00022836"/>
    </source>
</evidence>
<name>A0A1Z1XBB6_9RHOD</name>
<dbReference type="EMBL" id="KY083067">
    <property type="protein sequence ID" value="ARX96154.1"/>
    <property type="molecule type" value="Genomic_DNA"/>
</dbReference>
<dbReference type="GO" id="GO:0009522">
    <property type="term" value="C:photosystem I"/>
    <property type="evidence" value="ECO:0007669"/>
    <property type="project" value="UniProtKB-KW"/>
</dbReference>
<evidence type="ECO:0000256" key="4">
    <source>
        <dbReference type="ARBA" id="ARBA00022692"/>
    </source>
</evidence>
<keyword evidence="11" id="KW-0150">Chloroplast</keyword>
<organism evidence="11">
    <name type="scientific">Compsopogon caeruleus</name>
    <dbReference type="NCBI Taxonomy" id="31354"/>
    <lineage>
        <taxon>Eukaryota</taxon>
        <taxon>Rhodophyta</taxon>
        <taxon>Compsopogonophyceae</taxon>
        <taxon>Compsopogonales</taxon>
        <taxon>Compsopogonaceae</taxon>
        <taxon>Compsopogon</taxon>
    </lineage>
</organism>
<protein>
    <recommendedName>
        <fullName evidence="10">PSI-K</fullName>
    </recommendedName>
    <alternativeName>
        <fullName evidence="9">Photosystem I subunit X</fullName>
    </alternativeName>
</protein>
<dbReference type="SUPFAM" id="SSF81563">
    <property type="entry name" value="Photosystem I reaction center subunit X, PsaK"/>
    <property type="match status" value="1"/>
</dbReference>
<gene>
    <name evidence="11" type="primary">psaK</name>
</gene>
<dbReference type="InterPro" id="IPR035982">
    <property type="entry name" value="PSI_centre_PsaK_sf"/>
</dbReference>
<evidence type="ECO:0000256" key="3">
    <source>
        <dbReference type="ARBA" id="ARBA00022531"/>
    </source>
</evidence>
<evidence type="ECO:0000313" key="11">
    <source>
        <dbReference type="EMBL" id="ARX96154.1"/>
    </source>
</evidence>
<dbReference type="Pfam" id="PF01241">
    <property type="entry name" value="PSI_PSAK"/>
    <property type="match status" value="1"/>
</dbReference>
<evidence type="ECO:0000256" key="7">
    <source>
        <dbReference type="ARBA" id="ARBA00023078"/>
    </source>
</evidence>
<keyword evidence="5" id="KW-0603">Photosystem I</keyword>
<dbReference type="AlphaFoldDB" id="A0A1Z1XBB6"/>
<keyword evidence="3" id="KW-0602">Photosynthesis</keyword>
<dbReference type="GO" id="GO:0042651">
    <property type="term" value="C:thylakoid membrane"/>
    <property type="evidence" value="ECO:0007669"/>
    <property type="project" value="InterPro"/>
</dbReference>
<evidence type="ECO:0000256" key="9">
    <source>
        <dbReference type="ARBA" id="ARBA00031124"/>
    </source>
</evidence>
<sequence length="45" mass="5028">MYRFRLHMLLSNIIAIAIGRYTIQVRGLGPSIPLFSNDGLGLPEL</sequence>
<dbReference type="GO" id="GO:0015979">
    <property type="term" value="P:photosynthesis"/>
    <property type="evidence" value="ECO:0007669"/>
    <property type="project" value="UniProtKB-KW"/>
</dbReference>
<evidence type="ECO:0000256" key="10">
    <source>
        <dbReference type="ARBA" id="ARBA00033430"/>
    </source>
</evidence>
<keyword evidence="8" id="KW-0472">Membrane</keyword>